<comment type="caution">
    <text evidence="1">The sequence shown here is derived from an EMBL/GenBank/DDBJ whole genome shotgun (WGS) entry which is preliminary data.</text>
</comment>
<evidence type="ECO:0000313" key="3">
    <source>
        <dbReference type="Proteomes" id="UP000324748"/>
    </source>
</evidence>
<evidence type="ECO:0000313" key="1">
    <source>
        <dbReference type="EMBL" id="KAA1067447.1"/>
    </source>
</evidence>
<accession>A0A5B0LR16</accession>
<dbReference type="Proteomes" id="UP000324748">
    <property type="component" value="Unassembled WGS sequence"/>
</dbReference>
<organism evidence="1 3">
    <name type="scientific">Puccinia graminis f. sp. tritici</name>
    <dbReference type="NCBI Taxonomy" id="56615"/>
    <lineage>
        <taxon>Eukaryota</taxon>
        <taxon>Fungi</taxon>
        <taxon>Dikarya</taxon>
        <taxon>Basidiomycota</taxon>
        <taxon>Pucciniomycotina</taxon>
        <taxon>Pucciniomycetes</taxon>
        <taxon>Pucciniales</taxon>
        <taxon>Pucciniaceae</taxon>
        <taxon>Puccinia</taxon>
    </lineage>
</organism>
<evidence type="ECO:0000313" key="2">
    <source>
        <dbReference type="EMBL" id="KAA1137770.1"/>
    </source>
</evidence>
<dbReference type="EMBL" id="VSWC01000184">
    <property type="protein sequence ID" value="KAA1067447.1"/>
    <property type="molecule type" value="Genomic_DNA"/>
</dbReference>
<dbReference type="Proteomes" id="UP000325313">
    <property type="component" value="Unassembled WGS sequence"/>
</dbReference>
<reference evidence="3 4" key="1">
    <citation type="submission" date="2019-05" db="EMBL/GenBank/DDBJ databases">
        <title>Emergence of the Ug99 lineage of the wheat stem rust pathogen through somatic hybridization.</title>
        <authorList>
            <person name="Li F."/>
            <person name="Upadhyaya N.M."/>
            <person name="Sperschneider J."/>
            <person name="Matny O."/>
            <person name="Nguyen-Phuc H."/>
            <person name="Mago R."/>
            <person name="Raley C."/>
            <person name="Miller M.E."/>
            <person name="Silverstein K.A.T."/>
            <person name="Henningsen E."/>
            <person name="Hirsch C.D."/>
            <person name="Visser B."/>
            <person name="Pretorius Z.A."/>
            <person name="Steffenson B.J."/>
            <person name="Schwessinger B."/>
            <person name="Dodds P.N."/>
            <person name="Figueroa M."/>
        </authorList>
    </citation>
    <scope>NUCLEOTIDE SEQUENCE [LARGE SCALE GENOMIC DNA]</scope>
    <source>
        <strain evidence="1">21-0</strain>
        <strain evidence="2 4">Ug99</strain>
    </source>
</reference>
<gene>
    <name evidence="1" type="ORF">PGT21_005751</name>
    <name evidence="2" type="ORF">PGTUg99_015620</name>
</gene>
<proteinExistence type="predicted"/>
<name>A0A5B0LR16_PUCGR</name>
<dbReference type="EMBL" id="VDEP01000005">
    <property type="protein sequence ID" value="KAA1137770.1"/>
    <property type="molecule type" value="Genomic_DNA"/>
</dbReference>
<evidence type="ECO:0000313" key="4">
    <source>
        <dbReference type="Proteomes" id="UP000325313"/>
    </source>
</evidence>
<keyword evidence="3" id="KW-1185">Reference proteome</keyword>
<dbReference type="AlphaFoldDB" id="A0A5B0LR16"/>
<sequence length="93" mass="10361">MKLDKPCRGRLPTGLSQGDVTARTIRRESAQQLAIIPLAYTSRMEEMSTYGGRDVRTSLVVLANRTDGQDDYSRTSHLMGLGAIHKLERLQEA</sequence>
<protein>
    <submittedName>
        <fullName evidence="1">Uncharacterized protein</fullName>
    </submittedName>
</protein>